<name>A0A451D214_9GAMM</name>
<dbReference type="GO" id="GO:0097347">
    <property type="term" value="C:TAM protein secretion complex"/>
    <property type="evidence" value="ECO:0007669"/>
    <property type="project" value="TreeGrafter"/>
</dbReference>
<dbReference type="InterPro" id="IPR007452">
    <property type="entry name" value="TamB_C"/>
</dbReference>
<organism evidence="7 8">
    <name type="scientific">Candidatus Erwinia haradaeae</name>
    <dbReference type="NCBI Taxonomy" id="1922217"/>
    <lineage>
        <taxon>Bacteria</taxon>
        <taxon>Pseudomonadati</taxon>
        <taxon>Pseudomonadota</taxon>
        <taxon>Gammaproteobacteria</taxon>
        <taxon>Enterobacterales</taxon>
        <taxon>Erwiniaceae</taxon>
        <taxon>Erwinia</taxon>
    </lineage>
</organism>
<proteinExistence type="predicted"/>
<dbReference type="GO" id="GO:0005886">
    <property type="term" value="C:plasma membrane"/>
    <property type="evidence" value="ECO:0007669"/>
    <property type="project" value="InterPro"/>
</dbReference>
<keyword evidence="3 5" id="KW-1133">Transmembrane helix</keyword>
<feature type="domain" description="Translocation and assembly module TamB C-terminal" evidence="6">
    <location>
        <begin position="937"/>
        <end position="1270"/>
    </location>
</feature>
<evidence type="ECO:0000313" key="8">
    <source>
        <dbReference type="Proteomes" id="UP000294412"/>
    </source>
</evidence>
<dbReference type="OrthoDB" id="5555605at2"/>
<accession>A0A451D214</accession>
<evidence type="ECO:0000259" key="6">
    <source>
        <dbReference type="Pfam" id="PF04357"/>
    </source>
</evidence>
<reference evidence="7 8" key="1">
    <citation type="submission" date="2019-02" db="EMBL/GenBank/DDBJ databases">
        <authorList>
            <person name="Manzano-Marin A."/>
            <person name="Manzano-Marin A."/>
        </authorList>
    </citation>
    <scope>NUCLEOTIDE SEQUENCE [LARGE SCALE GENOMIC DNA]</scope>
    <source>
        <strain evidence="7 8">ErCicuneomaculata</strain>
    </source>
</reference>
<evidence type="ECO:0000256" key="3">
    <source>
        <dbReference type="ARBA" id="ARBA00022989"/>
    </source>
</evidence>
<evidence type="ECO:0000256" key="2">
    <source>
        <dbReference type="ARBA" id="ARBA00022692"/>
    </source>
</evidence>
<dbReference type="GO" id="GO:0009306">
    <property type="term" value="P:protein secretion"/>
    <property type="evidence" value="ECO:0007669"/>
    <property type="project" value="InterPro"/>
</dbReference>
<evidence type="ECO:0000256" key="4">
    <source>
        <dbReference type="ARBA" id="ARBA00023136"/>
    </source>
</evidence>
<dbReference type="Proteomes" id="UP000294412">
    <property type="component" value="Chromosome"/>
</dbReference>
<keyword evidence="2 5" id="KW-0812">Transmembrane</keyword>
<protein>
    <submittedName>
        <fullName evidence="7">Translocation and assembly module subunit TamB</fullName>
    </submittedName>
</protein>
<dbReference type="PANTHER" id="PTHR36985">
    <property type="entry name" value="TRANSLOCATION AND ASSEMBLY MODULE SUBUNIT TAMB"/>
    <property type="match status" value="1"/>
</dbReference>
<sequence>MTAYKKILLSILICILILSCGILFLIGTNTGTQLILSSIMPYTPSLNIKKAEGTFLNGIDFEGLSFATPKAKFYANKIYLRLHLSSLIKRNLCVTDLILQDVNLFINKCKLPLTINTLYNKKNHRGFIISRPMKFSNIKLYNFHCQTENTIISFTSFLGGLNCQKREITLTPSYMNGLTISLPKSIKGNLLKKNFYNIENLPTHILSTNRKLQELQKLCMQSILPSLIKADLPLTFNLMQLVCERIYFSGNIKIFINQLLIKSYIQNKKLQINYFSINFPKGQLKATGNILFNDTCPINLIIHNYIDSISLKNEKIKIHISGALYDTLKLRLKFSGPVQALINLHIKLSSSNPPIGIYLYCPQLFWYVNNKIKYQAKNVYFLMSGQINHYNISFKAELNGQHITHSILTASCNGDTKTTFINYLRLTTLQGHAELQGKINWDKITNWYGELTFSGLDSAQFYPDLNTSINGKMIVQGSLYKNIYNIKPHINNQFNLRHVKLQLNLTGKILDRQFNIYGSLSCDNANKWYIPGIILQMSNNQIALQGSLNDQINLNINLDAKNLNNINKKIQGKAQGIINIRGARMEPILLTNLKAYDLKWHTMLVDYIHLDGSVHANNKVQNNINLYIKNLKKKKTILKLFQLKASGTLMQHYVQLNVKSMPISGQMSIQGAFNFLEKRWIGTINLSHFFTVLDEWQLITPTTIHYLYKQNIVNIEKNCWNNQNFHICISKVKKSKLYNDIQITVNRLNLIILNTSIHNTNKLSGVLETGYIHLIWNKNELLPSGTISVIGENIKINYNSKEEDIPIFLDKVQFNIELNSKNAQCCCLIKMHNYGTLDTNLKISDLYGKRILSGTINTRDLSISLFNPTLILGENISGIIYSNLQLKGDLKSPQIFGQIHIHHANFESNLIPIKFTRSQIKMNFYGSCSTLKGIIHSAQGDITINGKTQWKQINHWQTRISIIGNKIKIIIPPNIQMDIIPNLLFIATPKLLTIVGHIEIPWANLLIQKIPIHSIQVSSDEVLLDENLKPIKPKLLIIPIHSNITLHIGKNVNLNAIGVKGKIYGDLKIKQDNYNIRLYGKIHILSGNLQAYTQNLIIRKGELYFSGLLTQPSLDIEAIRNPETTSDDVIVGIRLTGRANQPTCEIFSDPEQTQEETLSYLLHGQKLESANNDNYTLTSTLIGWGLSNSKTLTNKISQLFKINHLIIDSIGTGEKKQIQMNANLLPGLQIKYSIGIFDSLDTLTLRYRLFSKLYLEVTSGVDQIIDLLYHFSL</sequence>
<dbReference type="PANTHER" id="PTHR36985:SF1">
    <property type="entry name" value="TRANSLOCATION AND ASSEMBLY MODULE SUBUNIT TAMB"/>
    <property type="match status" value="1"/>
</dbReference>
<dbReference type="EMBL" id="LR217703">
    <property type="protein sequence ID" value="VFP79677.1"/>
    <property type="molecule type" value="Genomic_DNA"/>
</dbReference>
<evidence type="ECO:0000256" key="1">
    <source>
        <dbReference type="ARBA" id="ARBA00004167"/>
    </source>
</evidence>
<dbReference type="RefSeq" id="WP_157993453.1">
    <property type="nucleotide sequence ID" value="NZ_LR217703.1"/>
</dbReference>
<evidence type="ECO:0000313" key="7">
    <source>
        <dbReference type="EMBL" id="VFP79677.1"/>
    </source>
</evidence>
<comment type="subcellular location">
    <subcellularLocation>
        <location evidence="1">Membrane</location>
        <topology evidence="1">Single-pass membrane protein</topology>
    </subcellularLocation>
</comment>
<dbReference type="PROSITE" id="PS51257">
    <property type="entry name" value="PROKAR_LIPOPROTEIN"/>
    <property type="match status" value="1"/>
</dbReference>
<dbReference type="AlphaFoldDB" id="A0A451D214"/>
<evidence type="ECO:0000256" key="5">
    <source>
        <dbReference type="SAM" id="Phobius"/>
    </source>
</evidence>
<dbReference type="Pfam" id="PF04357">
    <property type="entry name" value="TamB"/>
    <property type="match status" value="1"/>
</dbReference>
<gene>
    <name evidence="7" type="primary">tamB</name>
    <name evidence="7" type="ORF">ERCICUMA2628_225</name>
</gene>
<feature type="transmembrane region" description="Helical" evidence="5">
    <location>
        <begin position="7"/>
        <end position="27"/>
    </location>
</feature>
<keyword evidence="4 5" id="KW-0472">Membrane</keyword>